<dbReference type="SUPFAM" id="SSF53927">
    <property type="entry name" value="Cytidine deaminase-like"/>
    <property type="match status" value="1"/>
</dbReference>
<dbReference type="RefSeq" id="WP_262069345.1">
    <property type="nucleotide sequence ID" value="NZ_JAMXOC010000013.1"/>
</dbReference>
<dbReference type="InterPro" id="IPR037081">
    <property type="entry name" value="Hyp_TM1506"/>
</dbReference>
<reference evidence="1 2" key="1">
    <citation type="journal article" date="2022" name="Genome Biol. Evol.">
        <title>Host diet, physiology and behaviors set the stage for Lachnospiraceae cladogenesis.</title>
        <authorList>
            <person name="Vera-Ponce De Leon A."/>
            <person name="Schneider M."/>
            <person name="Jahnes B.C."/>
            <person name="Sadowski V."/>
            <person name="Camuy-Velez L.A."/>
            <person name="Duan J."/>
            <person name="Sabree Z.L."/>
        </authorList>
    </citation>
    <scope>NUCLEOTIDE SEQUENCE [LARGE SCALE GENOMIC DNA]</scope>
    <source>
        <strain evidence="1 2">PAL227</strain>
    </source>
</reference>
<gene>
    <name evidence="1" type="ORF">NK118_09410</name>
</gene>
<proteinExistence type="predicted"/>
<keyword evidence="2" id="KW-1185">Reference proteome</keyword>
<sequence length="141" mass="15354">MSRSNLEVVKKVLQEESELSFVLQDSEKKLYKRTEKGIAPMMVLLETGEKPFAGGVIADKVVGKAAAFLAVYGGATALYAGIISTPALEVLRSFGVDCEYDKEVPFIENRTKTGGCPMEKAVWEVTSAEEAYGILKKKVSK</sequence>
<comment type="caution">
    <text evidence="1">The sequence shown here is derived from an EMBL/GenBank/DDBJ whole genome shotgun (WGS) entry which is preliminary data.</text>
</comment>
<protein>
    <submittedName>
        <fullName evidence="1">DUF1893 domain-containing protein</fullName>
    </submittedName>
</protein>
<dbReference type="Gene3D" id="3.40.140.30">
    <property type="entry name" value="Hypothetical protein TM1506"/>
    <property type="match status" value="1"/>
</dbReference>
<organism evidence="1 2">
    <name type="scientific">Ohessyouella blattaphilus</name>
    <dbReference type="NCBI Taxonomy" id="2949333"/>
    <lineage>
        <taxon>Bacteria</taxon>
        <taxon>Bacillati</taxon>
        <taxon>Bacillota</taxon>
        <taxon>Clostridia</taxon>
        <taxon>Lachnospirales</taxon>
        <taxon>Lachnospiraceae</taxon>
        <taxon>Ohessyouella</taxon>
    </lineage>
</organism>
<dbReference type="InterPro" id="IPR015067">
    <property type="entry name" value="DUF1893_TM1506-like"/>
</dbReference>
<evidence type="ECO:0000313" key="2">
    <source>
        <dbReference type="Proteomes" id="UP001523565"/>
    </source>
</evidence>
<name>A0ABT1EID9_9FIRM</name>
<dbReference type="Pfam" id="PF08973">
    <property type="entry name" value="TM1506"/>
    <property type="match status" value="1"/>
</dbReference>
<dbReference type="Proteomes" id="UP001523565">
    <property type="component" value="Unassembled WGS sequence"/>
</dbReference>
<evidence type="ECO:0000313" key="1">
    <source>
        <dbReference type="EMBL" id="MCP1110465.1"/>
    </source>
</evidence>
<dbReference type="EMBL" id="JAMZFV010000013">
    <property type="protein sequence ID" value="MCP1110465.1"/>
    <property type="molecule type" value="Genomic_DNA"/>
</dbReference>
<accession>A0ABT1EID9</accession>
<dbReference type="InterPro" id="IPR016193">
    <property type="entry name" value="Cytidine_deaminase-like"/>
</dbReference>